<organism evidence="1 2">
    <name type="scientific">Tilletia caries</name>
    <name type="common">wheat bunt fungus</name>
    <dbReference type="NCBI Taxonomy" id="13290"/>
    <lineage>
        <taxon>Eukaryota</taxon>
        <taxon>Fungi</taxon>
        <taxon>Dikarya</taxon>
        <taxon>Basidiomycota</taxon>
        <taxon>Ustilaginomycotina</taxon>
        <taxon>Exobasidiomycetes</taxon>
        <taxon>Tilletiales</taxon>
        <taxon>Tilletiaceae</taxon>
        <taxon>Tilletia</taxon>
    </lineage>
</organism>
<evidence type="ECO:0000313" key="2">
    <source>
        <dbReference type="Proteomes" id="UP000077671"/>
    </source>
</evidence>
<dbReference type="AlphaFoldDB" id="A0A8T8STP5"/>
<protein>
    <submittedName>
        <fullName evidence="1">Uncharacterized protein</fullName>
    </submittedName>
</protein>
<comment type="caution">
    <text evidence="1">The sequence shown here is derived from an EMBL/GenBank/DDBJ whole genome shotgun (WGS) entry which is preliminary data.</text>
</comment>
<name>A0A8T8STP5_9BASI</name>
<dbReference type="EMBL" id="LWDD02001507">
    <property type="protein sequence ID" value="KAE8247626.1"/>
    <property type="molecule type" value="Genomic_DNA"/>
</dbReference>
<evidence type="ECO:0000313" key="1">
    <source>
        <dbReference type="EMBL" id="KAE8247626.1"/>
    </source>
</evidence>
<dbReference type="Proteomes" id="UP000077671">
    <property type="component" value="Unassembled WGS sequence"/>
</dbReference>
<gene>
    <name evidence="1" type="ORF">A4X03_0g6998</name>
</gene>
<reference evidence="1" key="1">
    <citation type="submission" date="2016-04" db="EMBL/GenBank/DDBJ databases">
        <authorList>
            <person name="Nguyen H.D."/>
            <person name="Kesanakurti P."/>
            <person name="Cullis J."/>
            <person name="Levesque C.A."/>
            <person name="Hambleton S."/>
        </authorList>
    </citation>
    <scope>NUCLEOTIDE SEQUENCE</scope>
    <source>
        <strain evidence="1">DAOMC 238032</strain>
    </source>
</reference>
<reference evidence="1" key="2">
    <citation type="journal article" date="2019" name="IMA Fungus">
        <title>Genome sequencing and comparison of five Tilletia species to identify candidate genes for the detection of regulated species infecting wheat.</title>
        <authorList>
            <person name="Nguyen H.D.T."/>
            <person name="Sultana T."/>
            <person name="Kesanakurti P."/>
            <person name="Hambleton S."/>
        </authorList>
    </citation>
    <scope>NUCLEOTIDE SEQUENCE</scope>
    <source>
        <strain evidence="1">DAOMC 238032</strain>
    </source>
</reference>
<proteinExistence type="predicted"/>
<sequence>MKTTRFYPNEEALKHITEATWQQLEQVRKPSTWADMPEARRAQATTTLIETLDTILRPYIAVAAVGSKLGAGRIAEVEVNGRHYGLFFKHLTQTNPKRANRLKPIFTNLKHSPNVPKETRQMLTREVCVERIVRAGGTFNPFIGIGVGAGTVRLTRNMTTVMKQEKSREAAMRIGADFWRGWEDLGWSKSVKEQILSNPRKYVVLDGRRIIPVLQAIVDKAPPDWIRISQTGDTQYDYKYNMAALNSSPFWDSKRLDRASARASNTHPLLEYGSTMKLPTPAESRMDCPQYRIFTLLVQLRAIDSAQAGDQRCLPSAQPSAKSVEQLQLPSAAIQAASGGSVGNIARGGGVSNNLPKRIVEELAPALSGLPSAAAIKAILQQNSSSSINPSNWQAIYPRDMEEISSSVDTYRESMRVFTPGIQGCLGAAHRNLQHRTAFWTINHPDVDAQREEDKASAAKVALAYQQTNQEYAANELGSSGPLGLKRAAEVKKQAQHIYDANADLDRVLTVGGHQDRIAQD</sequence>
<accession>A0A8T8STP5</accession>